<keyword evidence="5 6" id="KW-0472">Membrane</keyword>
<dbReference type="InterPro" id="IPR023214">
    <property type="entry name" value="HAD_sf"/>
</dbReference>
<name>A0AAD9WYA1_9ROSI</name>
<keyword evidence="9" id="KW-1185">Reference proteome</keyword>
<dbReference type="InterPro" id="IPR008250">
    <property type="entry name" value="ATPase_P-typ_transduc_dom_A_sf"/>
</dbReference>
<evidence type="ECO:0000313" key="9">
    <source>
        <dbReference type="Proteomes" id="UP001280121"/>
    </source>
</evidence>
<dbReference type="Gene3D" id="3.40.50.1000">
    <property type="entry name" value="HAD superfamily/HAD-like"/>
    <property type="match status" value="1"/>
</dbReference>
<dbReference type="GO" id="GO:0005388">
    <property type="term" value="F:P-type calcium transporter activity"/>
    <property type="evidence" value="ECO:0007669"/>
    <property type="project" value="TreeGrafter"/>
</dbReference>
<feature type="transmembrane region" description="Helical" evidence="6">
    <location>
        <begin position="547"/>
        <end position="569"/>
    </location>
</feature>
<dbReference type="SUPFAM" id="SSF81653">
    <property type="entry name" value="Calcium ATPase, transduction domain A"/>
    <property type="match status" value="1"/>
</dbReference>
<dbReference type="PANTHER" id="PTHR24093">
    <property type="entry name" value="CATION TRANSPORTING ATPASE"/>
    <property type="match status" value="1"/>
</dbReference>
<comment type="caution">
    <text evidence="8">The sequence shown here is derived from an EMBL/GenBank/DDBJ whole genome shotgun (WGS) entry which is preliminary data.</text>
</comment>
<dbReference type="SUPFAM" id="SSF56784">
    <property type="entry name" value="HAD-like"/>
    <property type="match status" value="1"/>
</dbReference>
<dbReference type="InterPro" id="IPR036412">
    <property type="entry name" value="HAD-like_sf"/>
</dbReference>
<dbReference type="Gene3D" id="1.20.1110.10">
    <property type="entry name" value="Calcium-transporting ATPase, transmembrane domain"/>
    <property type="match status" value="1"/>
</dbReference>
<dbReference type="InterPro" id="IPR059000">
    <property type="entry name" value="ATPase_P-type_domA"/>
</dbReference>
<evidence type="ECO:0000256" key="4">
    <source>
        <dbReference type="ARBA" id="ARBA00022989"/>
    </source>
</evidence>
<protein>
    <recommendedName>
        <fullName evidence="7">P-type ATPase A domain-containing protein</fullName>
    </recommendedName>
</protein>
<dbReference type="Proteomes" id="UP001280121">
    <property type="component" value="Unassembled WGS sequence"/>
</dbReference>
<evidence type="ECO:0000256" key="2">
    <source>
        <dbReference type="ARBA" id="ARBA00022692"/>
    </source>
</evidence>
<evidence type="ECO:0000256" key="5">
    <source>
        <dbReference type="ARBA" id="ARBA00023136"/>
    </source>
</evidence>
<keyword evidence="4 6" id="KW-1133">Transmembrane helix</keyword>
<evidence type="ECO:0000256" key="6">
    <source>
        <dbReference type="SAM" id="Phobius"/>
    </source>
</evidence>
<dbReference type="GO" id="GO:0005886">
    <property type="term" value="C:plasma membrane"/>
    <property type="evidence" value="ECO:0007669"/>
    <property type="project" value="TreeGrafter"/>
</dbReference>
<evidence type="ECO:0000313" key="8">
    <source>
        <dbReference type="EMBL" id="KAK2648344.1"/>
    </source>
</evidence>
<feature type="transmembrane region" description="Helical" evidence="6">
    <location>
        <begin position="492"/>
        <end position="510"/>
    </location>
</feature>
<sequence>MKLSAVNFWEDLIHIDLRKKKQVGESSEVNADIDLVKEKQVGQSELMMSENLENSFQRKRVDQIKTHIHSFRNSGSVFVSLAYTVQLESMFHSNTGEGFDTDGSTLAAGLLTTAAILSDYPGHQLRRGITAYITACIAASRFISFKETTYYNDENDQLQSSSSSSPLINYEIQTNSSQQEASDTNNLVPEDIGFLNSRPRSYNSFSSRSSRDQETCSSSNDIVMTEYPVDQGLGSSLSTQSQHVIIDILSQNEEQLQHRNKVAQIVKESDLISLKDFGGVEKVASIFGSDLESGIRSSIQEPEVRNSYRDKPPSHTKEFVFFLLKAGNNYTIFLLVLSAGLSFGTEIIEEGSKYGWLDGVVILAAFCQARKLEKERNRLNVTVVRGQKQVITISNLVAGDIVCLEKGDLIPADGLIVRNDGLELDGVLNSKIDHDRNPFLFFGSRVMEGHGDMLATSVADQTELAELLIRDPIEKTLLEAQIEKINTFVENLSLSVSIFIAFVALLRLLFRRHIGVDNEFPELKGKVSVDMLMKIFQKIMLKPQGKVSILASALTVVVIAIQHGMPLVITISLSCWNSKVFKNQAEPQNLSACATMGIVSVICIDATGGLVCNSLEVSHFYIGGKDLKDDTDSEIDPAVTNALEQVMRGISASHLAPAISAIPTNDSLISWANSRWGMDREFVDQNLPILVNRKLSSNKSCCGILTKNNGGDEEILHTHWSGAASTILNMCSHYYDSNGRNDLVALAVKLEQIRNLETPEKMKEMTELTVIGSSVAEEKLLLVQCMQQKGDLVAFFGGSLISNTPALKTADIGITEDTSSTMASESSDIIIKAKADRLHFWFTDNLSHDYDFERISDNSTSIDLGELDYIHSRWPNDGCALKETISTIPFRYSNSLFRVHILHCIIQLQSIYRQDSSLRCSAGRELILPGHNTIRT</sequence>
<feature type="domain" description="P-type ATPase A" evidence="7">
    <location>
        <begin position="380"/>
        <end position="467"/>
    </location>
</feature>
<evidence type="ECO:0000256" key="3">
    <source>
        <dbReference type="ARBA" id="ARBA00022842"/>
    </source>
</evidence>
<dbReference type="Gene3D" id="2.70.150.10">
    <property type="entry name" value="Calcium-transporting ATPase, cytoplasmic transduction domain A"/>
    <property type="match status" value="1"/>
</dbReference>
<proteinExistence type="predicted"/>
<organism evidence="8 9">
    <name type="scientific">Dipteronia dyeriana</name>
    <dbReference type="NCBI Taxonomy" id="168575"/>
    <lineage>
        <taxon>Eukaryota</taxon>
        <taxon>Viridiplantae</taxon>
        <taxon>Streptophyta</taxon>
        <taxon>Embryophyta</taxon>
        <taxon>Tracheophyta</taxon>
        <taxon>Spermatophyta</taxon>
        <taxon>Magnoliopsida</taxon>
        <taxon>eudicotyledons</taxon>
        <taxon>Gunneridae</taxon>
        <taxon>Pentapetalae</taxon>
        <taxon>rosids</taxon>
        <taxon>malvids</taxon>
        <taxon>Sapindales</taxon>
        <taxon>Sapindaceae</taxon>
        <taxon>Hippocastanoideae</taxon>
        <taxon>Acereae</taxon>
        <taxon>Dipteronia</taxon>
    </lineage>
</organism>
<gene>
    <name evidence="8" type="ORF">Ddye_015833</name>
</gene>
<dbReference type="PANTHER" id="PTHR24093:SF454">
    <property type="entry name" value="CATION-TRANSPORTING P-TYPE ATPASE C-TERMINAL DOMAIN-CONTAINING PROTEIN"/>
    <property type="match status" value="1"/>
</dbReference>
<dbReference type="Pfam" id="PF00122">
    <property type="entry name" value="E1-E2_ATPase"/>
    <property type="match status" value="1"/>
</dbReference>
<comment type="subcellular location">
    <subcellularLocation>
        <location evidence="1">Membrane</location>
    </subcellularLocation>
</comment>
<dbReference type="EMBL" id="JANJYI010000005">
    <property type="protein sequence ID" value="KAK2648344.1"/>
    <property type="molecule type" value="Genomic_DNA"/>
</dbReference>
<dbReference type="SUPFAM" id="SSF81665">
    <property type="entry name" value="Calcium ATPase, transmembrane domain M"/>
    <property type="match status" value="1"/>
</dbReference>
<dbReference type="PRINTS" id="PR00119">
    <property type="entry name" value="CATATPASE"/>
</dbReference>
<reference evidence="8" key="1">
    <citation type="journal article" date="2023" name="Plant J.">
        <title>Genome sequences and population genomics provide insights into the demographic history, inbreeding, and mutation load of two 'living fossil' tree species of Dipteronia.</title>
        <authorList>
            <person name="Feng Y."/>
            <person name="Comes H.P."/>
            <person name="Chen J."/>
            <person name="Zhu S."/>
            <person name="Lu R."/>
            <person name="Zhang X."/>
            <person name="Li P."/>
            <person name="Qiu J."/>
            <person name="Olsen K.M."/>
            <person name="Qiu Y."/>
        </authorList>
    </citation>
    <scope>NUCLEOTIDE SEQUENCE</scope>
    <source>
        <strain evidence="8">KIB01</strain>
    </source>
</reference>
<keyword evidence="3" id="KW-0460">Magnesium</keyword>
<evidence type="ECO:0000256" key="1">
    <source>
        <dbReference type="ARBA" id="ARBA00004370"/>
    </source>
</evidence>
<keyword evidence="2 6" id="KW-0812">Transmembrane</keyword>
<dbReference type="InterPro" id="IPR023298">
    <property type="entry name" value="ATPase_P-typ_TM_dom_sf"/>
</dbReference>
<dbReference type="AlphaFoldDB" id="A0AAD9WYA1"/>
<accession>A0AAD9WYA1</accession>
<evidence type="ECO:0000259" key="7">
    <source>
        <dbReference type="Pfam" id="PF00122"/>
    </source>
</evidence>